<keyword evidence="4" id="KW-1185">Reference proteome</keyword>
<proteinExistence type="predicted"/>
<feature type="compositionally biased region" description="Low complexity" evidence="2">
    <location>
        <begin position="178"/>
        <end position="193"/>
    </location>
</feature>
<comment type="caution">
    <text evidence="3">The sequence shown here is derived from an EMBL/GenBank/DDBJ whole genome shotgun (WGS) entry which is preliminary data.</text>
</comment>
<sequence>MDDDTLSIPRRLSTDNHSLRSSSSRISVKRSSKASTEFTVLLALEKERNRALEAKLVEQEIQTQTQKQRADEAEQNVLLVTARLVKLNNEKIQILQESEKAAAVVQQYHTQLEIAKDQIRQLQEALKKVDERFKKAEKKAEKYKRQAVQLNAEKLVQEAREEGRRRGFVEGLQQARVGRGYTSSGSGSGSDSRLSIEYDDRRGYTDSRMEDEDYENDSDSTEGPPSPIREPPPIPPPPPQVSPPAMRSPSPPPPRMPSAPPREDPPLPIPQRTFNLNSDEPIRPVIIHNVPQSPPLQHPQSPIPPDGFIPLVNPEDNRIHLPPQHELSPQIPMTSSPAPTLPRDIEAEPRIIPPPGSYRTQVNMMHHHPHHYRGAQSSPESASTIRSISQMDILSDPNVRNSPMSTIHEAPSPNIMEEQHLRRKPSIQSVSSSRRSHTPSNKPRTPSVHEEIPIRVETPSASSSRGMDRKASLRSLGSNARSQSSRTRDPPPAPFDIYSRPAPPTTDPIYEMPHKSVPPNGFVERPPTASSHRGAGTYSRPTPKDYVDRPPTASSQRSAGTYGRPPVQPGSDYISRPPTAGSQRGAGIYGPPPPPMMQPERGMYTRPQMNMDQPVYANPSELPPPPNTSSTVADDVPTPSSYNPASPRFYTRPSVDQHLSVDPNRPPDSGFLGDDIRTPSDISYNVEVVSPLTSSIKTPPGSAQDEDESGRQLREFLSPQDVPRPLPPMQPPPPVRVEEPSSHNEVDDTVQISPIFQPLSSGAFFMATAFTPNTSGDNAPLPTSPRQPPAMFIPQSFTPNAPASSSLGPAQTTEIPPDHGMPGGYEDLNAASDAGPPVIPSASLLQASQNVTDSDDDGISSGMASEANTLTTPPSKMRGLPSNRGAANSARGGTTRARGKKKKR</sequence>
<feature type="region of interest" description="Disordered" evidence="2">
    <location>
        <begin position="771"/>
        <end position="904"/>
    </location>
</feature>
<keyword evidence="1" id="KW-0175">Coiled coil</keyword>
<feature type="compositionally biased region" description="Pro residues" evidence="2">
    <location>
        <begin position="224"/>
        <end position="242"/>
    </location>
</feature>
<feature type="compositionally biased region" description="Polar residues" evidence="2">
    <location>
        <begin position="395"/>
        <end position="405"/>
    </location>
</feature>
<feature type="coiled-coil region" evidence="1">
    <location>
        <begin position="42"/>
        <end position="160"/>
    </location>
</feature>
<feature type="compositionally biased region" description="Polar residues" evidence="2">
    <location>
        <begin position="862"/>
        <end position="874"/>
    </location>
</feature>
<protein>
    <submittedName>
        <fullName evidence="3">Uncharacterized protein</fullName>
    </submittedName>
</protein>
<evidence type="ECO:0000256" key="1">
    <source>
        <dbReference type="SAM" id="Coils"/>
    </source>
</evidence>
<evidence type="ECO:0000256" key="2">
    <source>
        <dbReference type="SAM" id="MobiDB-lite"/>
    </source>
</evidence>
<feature type="compositionally biased region" description="Pro residues" evidence="2">
    <location>
        <begin position="249"/>
        <end position="260"/>
    </location>
</feature>
<feature type="compositionally biased region" description="Polar residues" evidence="2">
    <location>
        <begin position="628"/>
        <end position="644"/>
    </location>
</feature>
<name>A0AAW0D3S5_9AGAR</name>
<accession>A0AAW0D3S5</accession>
<dbReference type="EMBL" id="JAYKXP010000024">
    <property type="protein sequence ID" value="KAK7045697.1"/>
    <property type="molecule type" value="Genomic_DNA"/>
</dbReference>
<feature type="compositionally biased region" description="Low complexity" evidence="2">
    <location>
        <begin position="882"/>
        <end position="896"/>
    </location>
</feature>
<evidence type="ECO:0000313" key="4">
    <source>
        <dbReference type="Proteomes" id="UP001383192"/>
    </source>
</evidence>
<feature type="compositionally biased region" description="Polar residues" evidence="2">
    <location>
        <begin position="475"/>
        <end position="485"/>
    </location>
</feature>
<feature type="compositionally biased region" description="Polar residues" evidence="2">
    <location>
        <begin position="795"/>
        <end position="814"/>
    </location>
</feature>
<reference evidence="3 4" key="1">
    <citation type="submission" date="2024-01" db="EMBL/GenBank/DDBJ databases">
        <title>A draft genome for a cacao thread blight-causing isolate of Paramarasmius palmivorus.</title>
        <authorList>
            <person name="Baruah I.K."/>
            <person name="Bukari Y."/>
            <person name="Amoako-Attah I."/>
            <person name="Meinhardt L.W."/>
            <person name="Bailey B.A."/>
            <person name="Cohen S.P."/>
        </authorList>
    </citation>
    <scope>NUCLEOTIDE SEQUENCE [LARGE SCALE GENOMIC DNA]</scope>
    <source>
        <strain evidence="3 4">GH-12</strain>
    </source>
</reference>
<dbReference type="AlphaFoldDB" id="A0AAW0D3S5"/>
<organism evidence="3 4">
    <name type="scientific">Paramarasmius palmivorus</name>
    <dbReference type="NCBI Taxonomy" id="297713"/>
    <lineage>
        <taxon>Eukaryota</taxon>
        <taxon>Fungi</taxon>
        <taxon>Dikarya</taxon>
        <taxon>Basidiomycota</taxon>
        <taxon>Agaricomycotina</taxon>
        <taxon>Agaricomycetes</taxon>
        <taxon>Agaricomycetidae</taxon>
        <taxon>Agaricales</taxon>
        <taxon>Marasmiineae</taxon>
        <taxon>Marasmiaceae</taxon>
        <taxon>Paramarasmius</taxon>
    </lineage>
</organism>
<gene>
    <name evidence="3" type="ORF">VNI00_007530</name>
</gene>
<feature type="compositionally biased region" description="Basic and acidic residues" evidence="2">
    <location>
        <begin position="736"/>
        <end position="746"/>
    </location>
</feature>
<feature type="compositionally biased region" description="Acidic residues" evidence="2">
    <location>
        <begin position="209"/>
        <end position="220"/>
    </location>
</feature>
<feature type="region of interest" description="Disordered" evidence="2">
    <location>
        <begin position="395"/>
        <end position="748"/>
    </location>
</feature>
<feature type="compositionally biased region" description="Pro residues" evidence="2">
    <location>
        <begin position="722"/>
        <end position="735"/>
    </location>
</feature>
<feature type="region of interest" description="Disordered" evidence="2">
    <location>
        <begin position="178"/>
        <end position="280"/>
    </location>
</feature>
<dbReference type="Proteomes" id="UP001383192">
    <property type="component" value="Unassembled WGS sequence"/>
</dbReference>
<feature type="compositionally biased region" description="Basic and acidic residues" evidence="2">
    <location>
        <begin position="194"/>
        <end position="208"/>
    </location>
</feature>
<feature type="compositionally biased region" description="Polar residues" evidence="2">
    <location>
        <begin position="843"/>
        <end position="852"/>
    </location>
</feature>
<evidence type="ECO:0000313" key="3">
    <source>
        <dbReference type="EMBL" id="KAK7045697.1"/>
    </source>
</evidence>
<feature type="region of interest" description="Disordered" evidence="2">
    <location>
        <begin position="1"/>
        <end position="27"/>
    </location>
</feature>